<evidence type="ECO:0000256" key="5">
    <source>
        <dbReference type="ARBA" id="ARBA00022801"/>
    </source>
</evidence>
<evidence type="ECO:0000313" key="8">
    <source>
        <dbReference type="Proteomes" id="UP000309061"/>
    </source>
</evidence>
<sequence length="732" mass="80331">MWRGNRFMADRQLDVPFAINRQRRCGSVLGASVALTLCAAPLRADEGFWLYSQAPLQHIVEKYRVQLTPEWLDHMEKATVRFNSKRYDAYVGGSGSFVSADGLVLTNRHVIPLSILAKAETAGGNIQRDGFVAQSLEEETKLPGVSLDAVLSSMDVTTLVNERIPATATDADAERIRKETIAELERAGSTTPGTEAEVVSLDAGARYMLYTHRRYSDVRLVFAPEAAAAQRMEDHPAPAFDVALVRAYENGVPARPDQHLQMSARAPTEGELAFVLGVPTRSNRRLTVAALEAQRDIELPLWLEAFTKLQLRLAAFAAHDADSARAAAPALVNVAFVRRITEGRLAALRDDTFLAKRREKELELTGSLAAHGDDNSIEAYRNIARIAPRRARRAFRNELLFPTASSPWPREDVVLPFGLDYASSLHAFGEVLLKSRNQRDLTDAERSRGYRAKDRGDLENWLFNATKPDPRVEELRLQAFFDTLVESLGADDPFVQIALDGESSQQRAASLASGTHLDDVGFRRALYNMSNESFDATPDAYLEMLRSLEHKRRDLNDADVVDDALFEREEERMRRATAMALGGALYPDATRTARIAFGTVQGWRGSGGTVPYATMIGAFFDQPKADVSERSATPLRWARAAERVEKGTMLDFVSTADVVAGNSGSATVDTKGRLIGIVFGPGAVEGATAVDFAYGATVSQRAAHVAAAAIFEALAHVYDAPRLVGELKDGHR</sequence>
<evidence type="ECO:0000256" key="1">
    <source>
        <dbReference type="ARBA" id="ARBA00010491"/>
    </source>
</evidence>
<protein>
    <recommendedName>
        <fullName evidence="6">Dipeptidyl-peptidase</fullName>
        <ecNumber evidence="6">3.4.14.-</ecNumber>
    </recommendedName>
</protein>
<comment type="similarity">
    <text evidence="1 6">Belongs to the peptidase S46 family.</text>
</comment>
<keyword evidence="6" id="KW-0720">Serine protease</keyword>
<dbReference type="PANTHER" id="PTHR38469">
    <property type="entry name" value="PERIPLASMIC PEPTIDASE SUBFAMILY S1B"/>
    <property type="match status" value="1"/>
</dbReference>
<evidence type="ECO:0000313" key="7">
    <source>
        <dbReference type="EMBL" id="QGM46807.1"/>
    </source>
</evidence>
<dbReference type="AlphaFoldDB" id="A0A6B8KGF9"/>
<keyword evidence="3 6" id="KW-0645">Protease</keyword>
<keyword evidence="5 6" id="KW-0378">Hydrolase</keyword>
<name>A0A6B8KGF9_9HYPH</name>
<dbReference type="InterPro" id="IPR009003">
    <property type="entry name" value="Peptidase_S1_PA"/>
</dbReference>
<dbReference type="Proteomes" id="UP000309061">
    <property type="component" value="Chromosome"/>
</dbReference>
<evidence type="ECO:0000256" key="3">
    <source>
        <dbReference type="ARBA" id="ARBA00022670"/>
    </source>
</evidence>
<keyword evidence="4" id="KW-0732">Signal</keyword>
<dbReference type="GO" id="GO:0006508">
    <property type="term" value="P:proteolysis"/>
    <property type="evidence" value="ECO:0007669"/>
    <property type="project" value="UniProtKB-KW"/>
</dbReference>
<dbReference type="GO" id="GO:0043171">
    <property type="term" value="P:peptide catabolic process"/>
    <property type="evidence" value="ECO:0007669"/>
    <property type="project" value="UniProtKB-UniRule"/>
</dbReference>
<dbReference type="EC" id="3.4.14.-" evidence="6"/>
<proteinExistence type="inferred from homology"/>
<dbReference type="GO" id="GO:0008239">
    <property type="term" value="F:dipeptidyl-peptidase activity"/>
    <property type="evidence" value="ECO:0007669"/>
    <property type="project" value="UniProtKB-UniRule"/>
</dbReference>
<reference evidence="7 8" key="1">
    <citation type="submission" date="2019-11" db="EMBL/GenBank/DDBJ databases">
        <title>The genome sequence of Methylocystis heyeri.</title>
        <authorList>
            <person name="Oshkin I.Y."/>
            <person name="Miroshnikov K."/>
            <person name="Dedysh S.N."/>
        </authorList>
    </citation>
    <scope>NUCLEOTIDE SEQUENCE [LARGE SCALE GENOMIC DNA]</scope>
    <source>
        <strain evidence="7 8">H2</strain>
    </source>
</reference>
<gene>
    <name evidence="7" type="ORF">H2LOC_014495</name>
</gene>
<dbReference type="PANTHER" id="PTHR38469:SF1">
    <property type="entry name" value="PERIPLASMIC PEPTIDASE SUBFAMILY S1B"/>
    <property type="match status" value="1"/>
</dbReference>
<dbReference type="EMBL" id="CP046052">
    <property type="protein sequence ID" value="QGM46807.1"/>
    <property type="molecule type" value="Genomic_DNA"/>
</dbReference>
<dbReference type="Pfam" id="PF10459">
    <property type="entry name" value="Peptidase_S46"/>
    <property type="match status" value="1"/>
</dbReference>
<evidence type="ECO:0000256" key="6">
    <source>
        <dbReference type="RuleBase" id="RU366067"/>
    </source>
</evidence>
<accession>A0A6B8KGF9</accession>
<dbReference type="Gene3D" id="2.40.10.10">
    <property type="entry name" value="Trypsin-like serine proteases"/>
    <property type="match status" value="1"/>
</dbReference>
<dbReference type="GO" id="GO:0070009">
    <property type="term" value="F:serine-type aminopeptidase activity"/>
    <property type="evidence" value="ECO:0007669"/>
    <property type="project" value="UniProtKB-UniRule"/>
</dbReference>
<keyword evidence="8" id="KW-1185">Reference proteome</keyword>
<keyword evidence="2 6" id="KW-0031">Aminopeptidase</keyword>
<comment type="function">
    <text evidence="6">Catalyzes the removal of dipeptides from the N-terminus of oligopeptides.</text>
</comment>
<evidence type="ECO:0000256" key="4">
    <source>
        <dbReference type="ARBA" id="ARBA00022729"/>
    </source>
</evidence>
<dbReference type="OrthoDB" id="9805367at2"/>
<dbReference type="SUPFAM" id="SSF50494">
    <property type="entry name" value="Trypsin-like serine proteases"/>
    <property type="match status" value="1"/>
</dbReference>
<dbReference type="InterPro" id="IPR043504">
    <property type="entry name" value="Peptidase_S1_PA_chymotrypsin"/>
</dbReference>
<dbReference type="KEGG" id="mhey:H2LOC_014495"/>
<evidence type="ECO:0000256" key="2">
    <source>
        <dbReference type="ARBA" id="ARBA00022438"/>
    </source>
</evidence>
<dbReference type="InterPro" id="IPR019500">
    <property type="entry name" value="Pep_S46"/>
</dbReference>
<organism evidence="7 8">
    <name type="scientific">Methylocystis heyeri</name>
    <dbReference type="NCBI Taxonomy" id="391905"/>
    <lineage>
        <taxon>Bacteria</taxon>
        <taxon>Pseudomonadati</taxon>
        <taxon>Pseudomonadota</taxon>
        <taxon>Alphaproteobacteria</taxon>
        <taxon>Hyphomicrobiales</taxon>
        <taxon>Methylocystaceae</taxon>
        <taxon>Methylocystis</taxon>
    </lineage>
</organism>